<dbReference type="GO" id="GO:0006396">
    <property type="term" value="P:RNA processing"/>
    <property type="evidence" value="ECO:0007669"/>
    <property type="project" value="InterPro"/>
</dbReference>
<evidence type="ECO:0000313" key="6">
    <source>
        <dbReference type="Proteomes" id="UP001146670"/>
    </source>
</evidence>
<organism evidence="5 6">
    <name type="scientific">Aerococcus kribbianus</name>
    <dbReference type="NCBI Taxonomy" id="2999064"/>
    <lineage>
        <taxon>Bacteria</taxon>
        <taxon>Bacillati</taxon>
        <taxon>Bacillota</taxon>
        <taxon>Bacilli</taxon>
        <taxon>Lactobacillales</taxon>
        <taxon>Aerococcaceae</taxon>
        <taxon>Aerococcus</taxon>
    </lineage>
</organism>
<dbReference type="Gene3D" id="3.40.1280.10">
    <property type="match status" value="1"/>
</dbReference>
<dbReference type="SUPFAM" id="SSF55315">
    <property type="entry name" value="L30e-like"/>
    <property type="match status" value="1"/>
</dbReference>
<keyword evidence="2 5" id="KW-0489">Methyltransferase</keyword>
<dbReference type="GO" id="GO:0008173">
    <property type="term" value="F:RNA methyltransferase activity"/>
    <property type="evidence" value="ECO:0007669"/>
    <property type="project" value="InterPro"/>
</dbReference>
<dbReference type="InterPro" id="IPR013123">
    <property type="entry name" value="SpoU_subst-bd"/>
</dbReference>
<dbReference type="PANTHER" id="PTHR43191:SF2">
    <property type="entry name" value="RRNA METHYLTRANSFERASE 3, MITOCHONDRIAL"/>
    <property type="match status" value="1"/>
</dbReference>
<comment type="caution">
    <text evidence="5">The sequence shown here is derived from an EMBL/GenBank/DDBJ whole genome shotgun (WGS) entry which is preliminary data.</text>
</comment>
<dbReference type="InterPro" id="IPR053888">
    <property type="entry name" value="MRM3-like_sub_bind"/>
</dbReference>
<evidence type="ECO:0000259" key="4">
    <source>
        <dbReference type="SMART" id="SM00967"/>
    </source>
</evidence>
<evidence type="ECO:0000313" key="5">
    <source>
        <dbReference type="EMBL" id="MCZ0725373.1"/>
    </source>
</evidence>
<dbReference type="SMART" id="SM00967">
    <property type="entry name" value="SpoU_sub_bind"/>
    <property type="match status" value="1"/>
</dbReference>
<dbReference type="InterPro" id="IPR029028">
    <property type="entry name" value="Alpha/beta_knot_MTases"/>
</dbReference>
<dbReference type="InterPro" id="IPR051259">
    <property type="entry name" value="rRNA_Methyltransferase"/>
</dbReference>
<sequence length="249" mass="27398">MIQSKQNEQIKTLKKLQSRKGRKKIGAYLIEGPHLVEEAIKSQAPIKGIYYRPDAYQPAYDAYDNEEITEELAAYISETGQSQGVFAWIDLSVQTDFPIEDLQGPVIALDSVQDPGNLGTIIRTADALGYQQILLGSGTVDLYNDKVLRSMQGSHFHLEVVQADLKTSLRKLQERGYYVLASALDDQAQSLTDYQPSDNQWVLVLGNEGQGVSESILALADQKLYIPMAGQAESFNVAVAAGILLYALA</sequence>
<accession>A0A9X3FMF3</accession>
<dbReference type="Proteomes" id="UP001146670">
    <property type="component" value="Unassembled WGS sequence"/>
</dbReference>
<dbReference type="EMBL" id="JAPRFR010000001">
    <property type="protein sequence ID" value="MCZ0725373.1"/>
    <property type="molecule type" value="Genomic_DNA"/>
</dbReference>
<dbReference type="Gene3D" id="3.30.1330.30">
    <property type="match status" value="1"/>
</dbReference>
<dbReference type="PANTHER" id="PTHR43191">
    <property type="entry name" value="RRNA METHYLTRANSFERASE 3"/>
    <property type="match status" value="1"/>
</dbReference>
<evidence type="ECO:0000256" key="1">
    <source>
        <dbReference type="ARBA" id="ARBA00007228"/>
    </source>
</evidence>
<dbReference type="Pfam" id="PF22435">
    <property type="entry name" value="MRM3-like_sub_bind"/>
    <property type="match status" value="1"/>
</dbReference>
<gene>
    <name evidence="5" type="ORF">OW157_02180</name>
</gene>
<comment type="similarity">
    <text evidence="1">Belongs to the class IV-like SAM-binding methyltransferase superfamily. RNA methyltransferase TrmH family.</text>
</comment>
<dbReference type="GO" id="GO:0003723">
    <property type="term" value="F:RNA binding"/>
    <property type="evidence" value="ECO:0007669"/>
    <property type="project" value="InterPro"/>
</dbReference>
<dbReference type="Pfam" id="PF00588">
    <property type="entry name" value="SpoU_methylase"/>
    <property type="match status" value="1"/>
</dbReference>
<evidence type="ECO:0000256" key="2">
    <source>
        <dbReference type="ARBA" id="ARBA00022603"/>
    </source>
</evidence>
<feature type="domain" description="RNA 2-O ribose methyltransferase substrate binding" evidence="4">
    <location>
        <begin position="29"/>
        <end position="95"/>
    </location>
</feature>
<dbReference type="InterPro" id="IPR029026">
    <property type="entry name" value="tRNA_m1G_MTases_N"/>
</dbReference>
<dbReference type="GO" id="GO:0032259">
    <property type="term" value="P:methylation"/>
    <property type="evidence" value="ECO:0007669"/>
    <property type="project" value="UniProtKB-KW"/>
</dbReference>
<dbReference type="GO" id="GO:0005737">
    <property type="term" value="C:cytoplasm"/>
    <property type="evidence" value="ECO:0007669"/>
    <property type="project" value="UniProtKB-ARBA"/>
</dbReference>
<proteinExistence type="inferred from homology"/>
<dbReference type="CDD" id="cd18095">
    <property type="entry name" value="SpoU-like_rRNA-MTase"/>
    <property type="match status" value="1"/>
</dbReference>
<dbReference type="InterPro" id="IPR001537">
    <property type="entry name" value="SpoU_MeTrfase"/>
</dbReference>
<dbReference type="AlphaFoldDB" id="A0A9X3FMF3"/>
<reference evidence="5" key="1">
    <citation type="submission" date="2022-12" db="EMBL/GenBank/DDBJ databases">
        <title>Description and comparative metabolic analysis of Aerococcus sp. nov., isolated from the feces of a pig.</title>
        <authorList>
            <person name="Chang Y.-H."/>
        </authorList>
    </citation>
    <scope>NUCLEOTIDE SEQUENCE</scope>
    <source>
        <strain evidence="5">YH-aer222</strain>
    </source>
</reference>
<dbReference type="SUPFAM" id="SSF75217">
    <property type="entry name" value="alpha/beta knot"/>
    <property type="match status" value="1"/>
</dbReference>
<keyword evidence="6" id="KW-1185">Reference proteome</keyword>
<evidence type="ECO:0000256" key="3">
    <source>
        <dbReference type="ARBA" id="ARBA00022679"/>
    </source>
</evidence>
<dbReference type="InterPro" id="IPR029064">
    <property type="entry name" value="Ribosomal_eL30-like_sf"/>
</dbReference>
<keyword evidence="3" id="KW-0808">Transferase</keyword>
<name>A0A9X3FMF3_9LACT</name>
<dbReference type="RefSeq" id="WP_268751694.1">
    <property type="nucleotide sequence ID" value="NZ_JAPRFQ010000001.1"/>
</dbReference>
<protein>
    <submittedName>
        <fullName evidence="5">RNA methyltransferase</fullName>
    </submittedName>
</protein>